<evidence type="ECO:0000313" key="5">
    <source>
        <dbReference type="EMBL" id="SDK27131.1"/>
    </source>
</evidence>
<dbReference type="RefSeq" id="WP_092597713.1">
    <property type="nucleotide sequence ID" value="NZ_FNFI01000006.1"/>
</dbReference>
<dbReference type="CDD" id="cd00093">
    <property type="entry name" value="HTH_XRE"/>
    <property type="match status" value="1"/>
</dbReference>
<dbReference type="InterPro" id="IPR001387">
    <property type="entry name" value="Cro/C1-type_HTH"/>
</dbReference>
<dbReference type="InterPro" id="IPR050807">
    <property type="entry name" value="TransReg_Diox_bact_type"/>
</dbReference>
<dbReference type="PANTHER" id="PTHR46797:SF23">
    <property type="entry name" value="HTH-TYPE TRANSCRIPTIONAL REGULATOR SUTR"/>
    <property type="match status" value="1"/>
</dbReference>
<dbReference type="InterPro" id="IPR014710">
    <property type="entry name" value="RmlC-like_jellyroll"/>
</dbReference>
<dbReference type="InterPro" id="IPR011051">
    <property type="entry name" value="RmlC_Cupin_sf"/>
</dbReference>
<name>A0A1G9AIN5_9STAP</name>
<dbReference type="InterPro" id="IPR013096">
    <property type="entry name" value="Cupin_2"/>
</dbReference>
<keyword evidence="2" id="KW-0238">DNA-binding</keyword>
<dbReference type="SMART" id="SM00530">
    <property type="entry name" value="HTH_XRE"/>
    <property type="match status" value="1"/>
</dbReference>
<dbReference type="CDD" id="cd02209">
    <property type="entry name" value="cupin_XRE_C"/>
    <property type="match status" value="1"/>
</dbReference>
<dbReference type="GO" id="GO:0003677">
    <property type="term" value="F:DNA binding"/>
    <property type="evidence" value="ECO:0007669"/>
    <property type="project" value="UniProtKB-KW"/>
</dbReference>
<dbReference type="PROSITE" id="PS50943">
    <property type="entry name" value="HTH_CROC1"/>
    <property type="match status" value="1"/>
</dbReference>
<sequence length="184" mass="20864">MTENVAFIGSNLQSIRKERGLSLDKTSVLTGVSKAMLAQIERGDSTPTVTTLWKIADGFKVSFSSLITRPQKAIQVIRKKDTQLVTENNEQYRVYNFVPFSPEKLFEVYNLEIDPDSAHHSEPHTAGVEEHIFINKGRLTMDINGTQTHLCEDEAMIFDGSQPHIYKNDGDVMVKMTMVMYYSK</sequence>
<reference evidence="6" key="1">
    <citation type="submission" date="2016-10" db="EMBL/GenBank/DDBJ databases">
        <authorList>
            <person name="Varghese N."/>
            <person name="Submissions S."/>
        </authorList>
    </citation>
    <scope>NUCLEOTIDE SEQUENCE [LARGE SCALE GENOMIC DNA]</scope>
    <source>
        <strain evidence="6">CGMCC 1.8911</strain>
    </source>
</reference>
<evidence type="ECO:0000259" key="4">
    <source>
        <dbReference type="PROSITE" id="PS50943"/>
    </source>
</evidence>
<dbReference type="PANTHER" id="PTHR46797">
    <property type="entry name" value="HTH-TYPE TRANSCRIPTIONAL REGULATOR"/>
    <property type="match status" value="1"/>
</dbReference>
<dbReference type="GO" id="GO:0003700">
    <property type="term" value="F:DNA-binding transcription factor activity"/>
    <property type="evidence" value="ECO:0007669"/>
    <property type="project" value="TreeGrafter"/>
</dbReference>
<evidence type="ECO:0000256" key="1">
    <source>
        <dbReference type="ARBA" id="ARBA00023015"/>
    </source>
</evidence>
<dbReference type="InterPro" id="IPR010982">
    <property type="entry name" value="Lambda_DNA-bd_dom_sf"/>
</dbReference>
<protein>
    <submittedName>
        <fullName evidence="5">Transcriptional regulator, contains XRE-family HTH domain</fullName>
    </submittedName>
</protein>
<dbReference type="SUPFAM" id="SSF51182">
    <property type="entry name" value="RmlC-like cupins"/>
    <property type="match status" value="1"/>
</dbReference>
<dbReference type="Gene3D" id="1.10.260.40">
    <property type="entry name" value="lambda repressor-like DNA-binding domains"/>
    <property type="match status" value="1"/>
</dbReference>
<dbReference type="OrthoDB" id="9781521at2"/>
<evidence type="ECO:0000256" key="2">
    <source>
        <dbReference type="ARBA" id="ARBA00023125"/>
    </source>
</evidence>
<dbReference type="STRING" id="586411.SAMN05216187_106146"/>
<feature type="domain" description="HTH cro/C1-type" evidence="4">
    <location>
        <begin position="12"/>
        <end position="66"/>
    </location>
</feature>
<dbReference type="EMBL" id="FNFI01000006">
    <property type="protein sequence ID" value="SDK27131.1"/>
    <property type="molecule type" value="Genomic_DNA"/>
</dbReference>
<dbReference type="Gene3D" id="2.60.120.10">
    <property type="entry name" value="Jelly Rolls"/>
    <property type="match status" value="1"/>
</dbReference>
<evidence type="ECO:0000256" key="3">
    <source>
        <dbReference type="ARBA" id="ARBA00023163"/>
    </source>
</evidence>
<organism evidence="5 6">
    <name type="scientific">Jeotgalicoccus aerolatus</name>
    <dbReference type="NCBI Taxonomy" id="709510"/>
    <lineage>
        <taxon>Bacteria</taxon>
        <taxon>Bacillati</taxon>
        <taxon>Bacillota</taxon>
        <taxon>Bacilli</taxon>
        <taxon>Bacillales</taxon>
        <taxon>Staphylococcaceae</taxon>
        <taxon>Jeotgalicoccus</taxon>
    </lineage>
</organism>
<gene>
    <name evidence="5" type="ORF">SAMN05216187_106146</name>
</gene>
<dbReference type="AlphaFoldDB" id="A0A1G9AIN5"/>
<dbReference type="Pfam" id="PF01381">
    <property type="entry name" value="HTH_3"/>
    <property type="match status" value="1"/>
</dbReference>
<evidence type="ECO:0000313" key="6">
    <source>
        <dbReference type="Proteomes" id="UP000242700"/>
    </source>
</evidence>
<dbReference type="GO" id="GO:0005829">
    <property type="term" value="C:cytosol"/>
    <property type="evidence" value="ECO:0007669"/>
    <property type="project" value="TreeGrafter"/>
</dbReference>
<proteinExistence type="predicted"/>
<keyword evidence="1" id="KW-0805">Transcription regulation</keyword>
<keyword evidence="3" id="KW-0804">Transcription</keyword>
<accession>A0A1G9AIN5</accession>
<dbReference type="SUPFAM" id="SSF47413">
    <property type="entry name" value="lambda repressor-like DNA-binding domains"/>
    <property type="match status" value="1"/>
</dbReference>
<dbReference type="Proteomes" id="UP000242700">
    <property type="component" value="Unassembled WGS sequence"/>
</dbReference>
<dbReference type="Pfam" id="PF07883">
    <property type="entry name" value="Cupin_2"/>
    <property type="match status" value="1"/>
</dbReference>